<proteinExistence type="predicted"/>
<feature type="compositionally biased region" description="Low complexity" evidence="1">
    <location>
        <begin position="368"/>
        <end position="389"/>
    </location>
</feature>
<evidence type="ECO:0000313" key="3">
    <source>
        <dbReference type="EMBL" id="OLY80395.1"/>
    </source>
</evidence>
<dbReference type="Proteomes" id="UP000187455">
    <property type="component" value="Unassembled WGS sequence"/>
</dbReference>
<name>A0A1R0GU34_9FUNG</name>
<feature type="compositionally biased region" description="Low complexity" evidence="1">
    <location>
        <begin position="348"/>
        <end position="361"/>
    </location>
</feature>
<organism evidence="3 4">
    <name type="scientific">Smittium mucronatum</name>
    <dbReference type="NCBI Taxonomy" id="133383"/>
    <lineage>
        <taxon>Eukaryota</taxon>
        <taxon>Fungi</taxon>
        <taxon>Fungi incertae sedis</taxon>
        <taxon>Zoopagomycota</taxon>
        <taxon>Kickxellomycotina</taxon>
        <taxon>Harpellomycetes</taxon>
        <taxon>Harpellales</taxon>
        <taxon>Legeriomycetaceae</taxon>
        <taxon>Smittium</taxon>
    </lineage>
</organism>
<sequence>MRVHTSYFLLSTIYLISAEKNTGGEYDGKIQISKRGYGRQSGSGYGGGSNSGFGGGYNSGNGGGYNQGYGGNYSPGYINGYNPGQIGGYNPWYVSIINSGQGGGYNSGMNSGYNLKNKGSYSSGKNGKQNSRYRSGYGSGYGGYNNLGYNSGYGGSINYLGNDSPIIQVPVEGQIGGPVVLPIIGSTNGNGYGGGNQYGYGNSMQGNSYGHSNGQSYRQHKRENKNYDAEPIKSSSEVPNEYQQTRTERREASKYRSYARTTIETGYSKEGYQSYPERITKTYYVRSKYSTPKSNKSYTGTSNYDGYDAESETSCLETQDSSEYVPSSTIPHKQYKRGDNVEYITPELIEPISESSSTIYEKSSEAMESTYPETTSYESESSYEGVSTSATYGEESSSSNYSS</sequence>
<evidence type="ECO:0000313" key="4">
    <source>
        <dbReference type="Proteomes" id="UP000187455"/>
    </source>
</evidence>
<dbReference type="AlphaFoldDB" id="A0A1R0GU34"/>
<feature type="compositionally biased region" description="Polar residues" evidence="1">
    <location>
        <begin position="208"/>
        <end position="217"/>
    </location>
</feature>
<feature type="compositionally biased region" description="Polar residues" evidence="1">
    <location>
        <begin position="233"/>
        <end position="245"/>
    </location>
</feature>
<evidence type="ECO:0000256" key="1">
    <source>
        <dbReference type="SAM" id="MobiDB-lite"/>
    </source>
</evidence>
<feature type="signal peptide" evidence="2">
    <location>
        <begin position="1"/>
        <end position="18"/>
    </location>
</feature>
<accession>A0A1R0GU34</accession>
<keyword evidence="4" id="KW-1185">Reference proteome</keyword>
<evidence type="ECO:0000256" key="2">
    <source>
        <dbReference type="SAM" id="SignalP"/>
    </source>
</evidence>
<keyword evidence="2" id="KW-0732">Signal</keyword>
<reference evidence="3 4" key="1">
    <citation type="journal article" date="2016" name="Mol. Biol. Evol.">
        <title>Genome-Wide Survey of Gut Fungi (Harpellales) Reveals the First Horizontally Transferred Ubiquitin Gene from a Mosquito Host.</title>
        <authorList>
            <person name="Wang Y."/>
            <person name="White M.M."/>
            <person name="Kvist S."/>
            <person name="Moncalvo J.M."/>
        </authorList>
    </citation>
    <scope>NUCLEOTIDE SEQUENCE [LARGE SCALE GENOMIC DNA]</scope>
    <source>
        <strain evidence="3 4">ALG-7-W6</strain>
    </source>
</reference>
<gene>
    <name evidence="3" type="ORF">AYI68_g5509</name>
</gene>
<dbReference type="EMBL" id="LSSL01003514">
    <property type="protein sequence ID" value="OLY80395.1"/>
    <property type="molecule type" value="Genomic_DNA"/>
</dbReference>
<comment type="caution">
    <text evidence="3">The sequence shown here is derived from an EMBL/GenBank/DDBJ whole genome shotgun (WGS) entry which is preliminary data.</text>
</comment>
<feature type="chain" id="PRO_5012728984" evidence="2">
    <location>
        <begin position="19"/>
        <end position="403"/>
    </location>
</feature>
<feature type="region of interest" description="Disordered" evidence="1">
    <location>
        <begin position="348"/>
        <end position="403"/>
    </location>
</feature>
<feature type="region of interest" description="Disordered" evidence="1">
    <location>
        <begin position="203"/>
        <end position="255"/>
    </location>
</feature>
<protein>
    <submittedName>
        <fullName evidence="3">Uncharacterized protein</fullName>
    </submittedName>
</protein>